<proteinExistence type="predicted"/>
<dbReference type="Pfam" id="PF24481">
    <property type="entry name" value="CT398_CC"/>
    <property type="match status" value="1"/>
</dbReference>
<dbReference type="EMBL" id="AP022593">
    <property type="protein sequence ID" value="BBY46989.1"/>
    <property type="molecule type" value="Genomic_DNA"/>
</dbReference>
<geneLocation type="plasmid" evidence="5">
    <name>pjcm18538 dna</name>
</geneLocation>
<feature type="domain" description="CT398-like coiled coil hairpin" evidence="3">
    <location>
        <begin position="14"/>
        <end position="193"/>
    </location>
</feature>
<organism evidence="4 5">
    <name type="scientific">Mycolicibacterium arabiense</name>
    <dbReference type="NCBI Taxonomy" id="1286181"/>
    <lineage>
        <taxon>Bacteria</taxon>
        <taxon>Bacillati</taxon>
        <taxon>Actinomycetota</taxon>
        <taxon>Actinomycetes</taxon>
        <taxon>Mycobacteriales</taxon>
        <taxon>Mycobacteriaceae</taxon>
        <taxon>Mycolicibacterium</taxon>
    </lineage>
</organism>
<evidence type="ECO:0000313" key="4">
    <source>
        <dbReference type="EMBL" id="BBY46989.1"/>
    </source>
</evidence>
<reference evidence="4 5" key="1">
    <citation type="journal article" date="2019" name="Emerg. Microbes Infect.">
        <title>Comprehensive subspecies identification of 175 nontuberculous mycobacteria species based on 7547 genomic profiles.</title>
        <authorList>
            <person name="Matsumoto Y."/>
            <person name="Kinjo T."/>
            <person name="Motooka D."/>
            <person name="Nabeya D."/>
            <person name="Jung N."/>
            <person name="Uechi K."/>
            <person name="Horii T."/>
            <person name="Iida T."/>
            <person name="Fujita J."/>
            <person name="Nakamura S."/>
        </authorList>
    </citation>
    <scope>NUCLEOTIDE SEQUENCE [LARGE SCALE GENOMIC DNA]</scope>
    <source>
        <strain evidence="4 5">JCM 18538</strain>
    </source>
</reference>
<dbReference type="RefSeq" id="WP_163916785.1">
    <property type="nucleotide sequence ID" value="NZ_AP022593.1"/>
</dbReference>
<dbReference type="InterPro" id="IPR056003">
    <property type="entry name" value="CT398_CC_hairpin"/>
</dbReference>
<evidence type="ECO:0000256" key="1">
    <source>
        <dbReference type="SAM" id="Coils"/>
    </source>
</evidence>
<accession>A0A7I7RSQ0</accession>
<keyword evidence="5" id="KW-1185">Reference proteome</keyword>
<dbReference type="PANTHER" id="PTHR39082:SF1">
    <property type="entry name" value="SCAVENGER RECEPTOR CLASS A MEMBER 3"/>
    <property type="match status" value="1"/>
</dbReference>
<sequence length="246" mass="27260">MKADVWQQHSLVELTALDAEIGRLDHRAKNLAEEQALDAVAAEHQEASDKLAVVGISLEDLDGEVAKYESEIASVRQREDRDRSMLQSGNVNSKQLTDLQHELETLERRQASLEDDQLEVMERREQLQEEQAAQQRKVDELREAVAAARAARDEVLVTIDAARQKALGRRAEITEGIDAALLAAYDRQRANGGGPGAGLLQARRCGACRIEIDRADMARMSGLPEDEVLRCPECNAILLRQPGSFT</sequence>
<evidence type="ECO:0000259" key="2">
    <source>
        <dbReference type="Pfam" id="PF02591"/>
    </source>
</evidence>
<evidence type="ECO:0000259" key="3">
    <source>
        <dbReference type="Pfam" id="PF24481"/>
    </source>
</evidence>
<dbReference type="PANTHER" id="PTHR39082">
    <property type="entry name" value="PHOSPHOLIPASE C-BETA-2-RELATED"/>
    <property type="match status" value="1"/>
</dbReference>
<dbReference type="InterPro" id="IPR052376">
    <property type="entry name" value="Oxidative_Scav/Glycosyltrans"/>
</dbReference>
<evidence type="ECO:0008006" key="6">
    <source>
        <dbReference type="Google" id="ProtNLM"/>
    </source>
</evidence>
<keyword evidence="1" id="KW-0175">Coiled coil</keyword>
<dbReference type="AlphaFoldDB" id="A0A7I7RSQ0"/>
<protein>
    <recommendedName>
        <fullName evidence="6">C4-type zinc ribbon domain-containing protein</fullName>
    </recommendedName>
</protein>
<dbReference type="Proteomes" id="UP000467428">
    <property type="component" value="Chromosome"/>
</dbReference>
<name>A0A7I7RSQ0_9MYCO</name>
<dbReference type="KEGG" id="marz:MARA_04570"/>
<dbReference type="Gene3D" id="1.10.287.1490">
    <property type="match status" value="1"/>
</dbReference>
<gene>
    <name evidence="4" type="ORF">MARA_04570</name>
</gene>
<dbReference type="Pfam" id="PF02591">
    <property type="entry name" value="Zn_ribbon_9"/>
    <property type="match status" value="1"/>
</dbReference>
<dbReference type="InterPro" id="IPR003743">
    <property type="entry name" value="Zf-RING_7"/>
</dbReference>
<feature type="domain" description="C4-type zinc ribbon" evidence="2">
    <location>
        <begin position="204"/>
        <end position="238"/>
    </location>
</feature>
<evidence type="ECO:0000313" key="5">
    <source>
        <dbReference type="Proteomes" id="UP000467428"/>
    </source>
</evidence>
<feature type="coiled-coil region" evidence="1">
    <location>
        <begin position="58"/>
        <end position="151"/>
    </location>
</feature>